<dbReference type="AlphaFoldDB" id="A0A2B7XXF0"/>
<dbReference type="STRING" id="1447883.A0A2B7XXF0"/>
<gene>
    <name evidence="2" type="ORF">AJ80_06240</name>
</gene>
<dbReference type="Proteomes" id="UP000224634">
    <property type="component" value="Unassembled WGS sequence"/>
</dbReference>
<dbReference type="Gene3D" id="1.20.5.1700">
    <property type="match status" value="1"/>
</dbReference>
<dbReference type="EMBL" id="PDNA01000102">
    <property type="protein sequence ID" value="PGH13609.1"/>
    <property type="molecule type" value="Genomic_DNA"/>
</dbReference>
<protein>
    <submittedName>
        <fullName evidence="2">Uncharacterized protein</fullName>
    </submittedName>
</protein>
<feature type="region of interest" description="Disordered" evidence="1">
    <location>
        <begin position="1"/>
        <end position="27"/>
    </location>
</feature>
<organism evidence="2 3">
    <name type="scientific">Polytolypa hystricis (strain UAMH7299)</name>
    <dbReference type="NCBI Taxonomy" id="1447883"/>
    <lineage>
        <taxon>Eukaryota</taxon>
        <taxon>Fungi</taxon>
        <taxon>Dikarya</taxon>
        <taxon>Ascomycota</taxon>
        <taxon>Pezizomycotina</taxon>
        <taxon>Eurotiomycetes</taxon>
        <taxon>Eurotiomycetidae</taxon>
        <taxon>Onygenales</taxon>
        <taxon>Onygenales incertae sedis</taxon>
        <taxon>Polytolypa</taxon>
    </lineage>
</organism>
<sequence>MSTVERNLLRGSSMSSPKLSMRREVTPPTVSDPALLHIHDRLNQLDSKVLELRSCILTKETYVDRRNREDDHIRKEFERQYRVSERIDSNVCKVKADVSVMKTDLSHLKAEIVQLRTHVLQLGSKDGLRQSDIAQLQNDVNQLQLDIQQLRADLCTTRTELSQLHTIVSQLRIDVMTLQRETSKGFGEVFSRFSVMESRMKHMERIRFNSLAHTPYAPITPVPVVEDDGSLRWPEYFPRTVWKFWSLKKRHRVHRLVELAEFFELEGYQYWSRIPHAHDYTFHEDGNHSDSSDSSDLPSDITRAEAARQFPEACHQALAATLGLVYYKIRNEVGEGPHGHMVPTAVKRLQDEVGSLNSAAKPKAAKLSRTGAPDMSAVLHRLATGPSIDSKSIVSEGLDKLGWNTNLSQVSDETMSKLKGIVSDEVNAALLKALEHGRVKLKPSALERGRLSPTDSGARLSVRPRSNEDSPTSPDDEVSTIAHTVATELISPLSARDECLWAPEPISETSSP</sequence>
<evidence type="ECO:0000256" key="1">
    <source>
        <dbReference type="SAM" id="MobiDB-lite"/>
    </source>
</evidence>
<dbReference type="OrthoDB" id="4833301at2759"/>
<comment type="caution">
    <text evidence="2">The sequence shown here is derived from an EMBL/GenBank/DDBJ whole genome shotgun (WGS) entry which is preliminary data.</text>
</comment>
<accession>A0A2B7XXF0</accession>
<evidence type="ECO:0000313" key="3">
    <source>
        <dbReference type="Proteomes" id="UP000224634"/>
    </source>
</evidence>
<name>A0A2B7XXF0_POLH7</name>
<feature type="region of interest" description="Disordered" evidence="1">
    <location>
        <begin position="445"/>
        <end position="479"/>
    </location>
</feature>
<evidence type="ECO:0000313" key="2">
    <source>
        <dbReference type="EMBL" id="PGH13609.1"/>
    </source>
</evidence>
<reference evidence="2 3" key="1">
    <citation type="submission" date="2017-10" db="EMBL/GenBank/DDBJ databases">
        <title>Comparative genomics in systemic dimorphic fungi from Ajellomycetaceae.</title>
        <authorList>
            <person name="Munoz J.F."/>
            <person name="Mcewen J.G."/>
            <person name="Clay O.K."/>
            <person name="Cuomo C.A."/>
        </authorList>
    </citation>
    <scope>NUCLEOTIDE SEQUENCE [LARGE SCALE GENOMIC DNA]</scope>
    <source>
        <strain evidence="2 3">UAMH7299</strain>
    </source>
</reference>
<feature type="compositionally biased region" description="Polar residues" evidence="1">
    <location>
        <begin position="1"/>
        <end position="18"/>
    </location>
</feature>
<proteinExistence type="predicted"/>
<keyword evidence="3" id="KW-1185">Reference proteome</keyword>